<comment type="caution">
    <text evidence="2">The sequence shown here is derived from an EMBL/GenBank/DDBJ whole genome shotgun (WGS) entry which is preliminary data.</text>
</comment>
<gene>
    <name evidence="2" type="ORF">FC37_GL000911</name>
</gene>
<dbReference type="eggNOG" id="ENOG5030BK1">
    <property type="taxonomic scope" value="Bacteria"/>
</dbReference>
<feature type="compositionally biased region" description="Polar residues" evidence="1">
    <location>
        <begin position="14"/>
        <end position="24"/>
    </location>
</feature>
<feature type="compositionally biased region" description="Basic and acidic residues" evidence="1">
    <location>
        <begin position="37"/>
        <end position="50"/>
    </location>
</feature>
<feature type="region of interest" description="Disordered" evidence="1">
    <location>
        <begin position="1"/>
        <end position="50"/>
    </location>
</feature>
<dbReference type="AlphaFoldDB" id="A0A0R1NSV9"/>
<evidence type="ECO:0000313" key="3">
    <source>
        <dbReference type="Proteomes" id="UP000051311"/>
    </source>
</evidence>
<name>A0A0R1NSV9_9LACO</name>
<protein>
    <submittedName>
        <fullName evidence="2">Uncharacterized protein</fullName>
    </submittedName>
</protein>
<evidence type="ECO:0000256" key="1">
    <source>
        <dbReference type="SAM" id="MobiDB-lite"/>
    </source>
</evidence>
<reference evidence="2 3" key="1">
    <citation type="journal article" date="2015" name="Genome Announc.">
        <title>Expanding the biotechnology potential of lactobacilli through comparative genomics of 213 strains and associated genera.</title>
        <authorList>
            <person name="Sun Z."/>
            <person name="Harris H.M."/>
            <person name="McCann A."/>
            <person name="Guo C."/>
            <person name="Argimon S."/>
            <person name="Zhang W."/>
            <person name="Yang X."/>
            <person name="Jeffery I.B."/>
            <person name="Cooney J.C."/>
            <person name="Kagawa T.F."/>
            <person name="Liu W."/>
            <person name="Song Y."/>
            <person name="Salvetti E."/>
            <person name="Wrobel A."/>
            <person name="Rasinkangas P."/>
            <person name="Parkhill J."/>
            <person name="Rea M.C."/>
            <person name="O'Sullivan O."/>
            <person name="Ritari J."/>
            <person name="Douillard F.P."/>
            <person name="Paul Ross R."/>
            <person name="Yang R."/>
            <person name="Briner A.E."/>
            <person name="Felis G.E."/>
            <person name="de Vos W.M."/>
            <person name="Barrangou R."/>
            <person name="Klaenhammer T.R."/>
            <person name="Caufield P.W."/>
            <person name="Cui Y."/>
            <person name="Zhang H."/>
            <person name="O'Toole P.W."/>
        </authorList>
    </citation>
    <scope>NUCLEOTIDE SEQUENCE [LARGE SCALE GENOMIC DNA]</scope>
    <source>
        <strain evidence="2 3">DSM 10532</strain>
    </source>
</reference>
<sequence length="50" mass="5531">MTEKKQDKEKLQSAFASLNDNDNLSAGVCGPDGCEIDWSKAKKNTKDDQK</sequence>
<accession>A0A0R1NSV9</accession>
<dbReference type="EMBL" id="AZEL01000026">
    <property type="protein sequence ID" value="KRL23185.1"/>
    <property type="molecule type" value="Genomic_DNA"/>
</dbReference>
<feature type="compositionally biased region" description="Basic and acidic residues" evidence="1">
    <location>
        <begin position="1"/>
        <end position="11"/>
    </location>
</feature>
<evidence type="ECO:0000313" key="2">
    <source>
        <dbReference type="EMBL" id="KRL23185.1"/>
    </source>
</evidence>
<dbReference type="PATRIC" id="fig|1423748.3.peg.955"/>
<organism evidence="2 3">
    <name type="scientific">Lactobacillus gallinarum DSM 10532 = JCM 2011</name>
    <dbReference type="NCBI Taxonomy" id="1423748"/>
    <lineage>
        <taxon>Bacteria</taxon>
        <taxon>Bacillati</taxon>
        <taxon>Bacillota</taxon>
        <taxon>Bacilli</taxon>
        <taxon>Lactobacillales</taxon>
        <taxon>Lactobacillaceae</taxon>
        <taxon>Lactobacillus</taxon>
    </lineage>
</organism>
<proteinExistence type="predicted"/>
<dbReference type="STRING" id="1423748.FC37_GL000911"/>
<dbReference type="RefSeq" id="WP_087176718.1">
    <property type="nucleotide sequence ID" value="NZ_AZEL01000026.1"/>
</dbReference>
<dbReference type="Proteomes" id="UP000051311">
    <property type="component" value="Unassembled WGS sequence"/>
</dbReference>